<evidence type="ECO:0000313" key="2">
    <source>
        <dbReference type="Proteomes" id="UP000499080"/>
    </source>
</evidence>
<reference evidence="1 2" key="1">
    <citation type="journal article" date="2019" name="Sci. Rep.">
        <title>Orb-weaving spider Araneus ventricosus genome elucidates the spidroin gene catalogue.</title>
        <authorList>
            <person name="Kono N."/>
            <person name="Nakamura H."/>
            <person name="Ohtoshi R."/>
            <person name="Moran D.A.P."/>
            <person name="Shinohara A."/>
            <person name="Yoshida Y."/>
            <person name="Fujiwara M."/>
            <person name="Mori M."/>
            <person name="Tomita M."/>
            <person name="Arakawa K."/>
        </authorList>
    </citation>
    <scope>NUCLEOTIDE SEQUENCE [LARGE SCALE GENOMIC DNA]</scope>
</reference>
<dbReference type="PANTHER" id="PTHR45913:SF19">
    <property type="entry name" value="LOW QUALITY PROTEIN: ZINC FINGER BED DOMAIN-CONTAINING PROTEIN 5-LIKE"/>
    <property type="match status" value="1"/>
</dbReference>
<dbReference type="PANTHER" id="PTHR45913">
    <property type="entry name" value="EPM2A-INTERACTING PROTEIN 1"/>
    <property type="match status" value="1"/>
</dbReference>
<name>A0A4Y2TAV6_ARAVE</name>
<dbReference type="EMBL" id="BGPR01026644">
    <property type="protein sequence ID" value="GBN96529.1"/>
    <property type="molecule type" value="Genomic_DNA"/>
</dbReference>
<keyword evidence="2" id="KW-1185">Reference proteome</keyword>
<gene>
    <name evidence="1" type="primary">ZBED9_2</name>
    <name evidence="1" type="ORF">AVEN_12132_1</name>
</gene>
<dbReference type="OrthoDB" id="6627600at2759"/>
<sequence length="118" mass="13458">MSGAIAKIRGKAKGCSSVHCILHQHALAMKKLPPLKREILSETIKIINLIKSRLKNNRLFKILCDDMDSLHASLLLHPEIRWLSRGKSLIRLFELRNEVGIFLTDNDFALGEKLCDER</sequence>
<evidence type="ECO:0000313" key="1">
    <source>
        <dbReference type="EMBL" id="GBN96529.1"/>
    </source>
</evidence>
<organism evidence="1 2">
    <name type="scientific">Araneus ventricosus</name>
    <name type="common">Orbweaver spider</name>
    <name type="synonym">Epeira ventricosa</name>
    <dbReference type="NCBI Taxonomy" id="182803"/>
    <lineage>
        <taxon>Eukaryota</taxon>
        <taxon>Metazoa</taxon>
        <taxon>Ecdysozoa</taxon>
        <taxon>Arthropoda</taxon>
        <taxon>Chelicerata</taxon>
        <taxon>Arachnida</taxon>
        <taxon>Araneae</taxon>
        <taxon>Araneomorphae</taxon>
        <taxon>Entelegynae</taxon>
        <taxon>Araneoidea</taxon>
        <taxon>Araneidae</taxon>
        <taxon>Araneus</taxon>
    </lineage>
</organism>
<proteinExistence type="predicted"/>
<accession>A0A4Y2TAV6</accession>
<comment type="caution">
    <text evidence="1">The sequence shown here is derived from an EMBL/GenBank/DDBJ whole genome shotgun (WGS) entry which is preliminary data.</text>
</comment>
<protein>
    <submittedName>
        <fullName evidence="1">SCAN domain-containing protein 3</fullName>
    </submittedName>
</protein>
<dbReference type="AlphaFoldDB" id="A0A4Y2TAV6"/>
<dbReference type="Proteomes" id="UP000499080">
    <property type="component" value="Unassembled WGS sequence"/>
</dbReference>